<keyword evidence="8" id="KW-0732">Signal</keyword>
<dbReference type="InterPro" id="IPR003423">
    <property type="entry name" value="OMP_efflux"/>
</dbReference>
<dbReference type="Pfam" id="PF02321">
    <property type="entry name" value="OEP"/>
    <property type="match status" value="2"/>
</dbReference>
<dbReference type="AlphaFoldDB" id="A0A916J968"/>
<dbReference type="GO" id="GO:0015562">
    <property type="term" value="F:efflux transmembrane transporter activity"/>
    <property type="evidence" value="ECO:0007669"/>
    <property type="project" value="InterPro"/>
</dbReference>
<evidence type="ECO:0000256" key="2">
    <source>
        <dbReference type="ARBA" id="ARBA00007613"/>
    </source>
</evidence>
<evidence type="ECO:0000313" key="9">
    <source>
        <dbReference type="EMBL" id="CAG4994206.1"/>
    </source>
</evidence>
<evidence type="ECO:0000256" key="5">
    <source>
        <dbReference type="ARBA" id="ARBA00022692"/>
    </source>
</evidence>
<keyword evidence="4" id="KW-1134">Transmembrane beta strand</keyword>
<dbReference type="GO" id="GO:1990281">
    <property type="term" value="C:efflux pump complex"/>
    <property type="evidence" value="ECO:0007669"/>
    <property type="project" value="TreeGrafter"/>
</dbReference>
<evidence type="ECO:0000313" key="10">
    <source>
        <dbReference type="Proteomes" id="UP000680038"/>
    </source>
</evidence>
<dbReference type="PANTHER" id="PTHR30026">
    <property type="entry name" value="OUTER MEMBRANE PROTEIN TOLC"/>
    <property type="match status" value="1"/>
</dbReference>
<feature type="signal peptide" evidence="8">
    <location>
        <begin position="1"/>
        <end position="21"/>
    </location>
</feature>
<evidence type="ECO:0000256" key="4">
    <source>
        <dbReference type="ARBA" id="ARBA00022452"/>
    </source>
</evidence>
<gene>
    <name evidence="9" type="ORF">DYBT9275_01344</name>
</gene>
<evidence type="ECO:0000256" key="8">
    <source>
        <dbReference type="SAM" id="SignalP"/>
    </source>
</evidence>
<accession>A0A916J968</accession>
<keyword evidence="6" id="KW-0472">Membrane</keyword>
<dbReference type="RefSeq" id="WP_215238005.1">
    <property type="nucleotide sequence ID" value="NZ_CAJRAF010000001.1"/>
</dbReference>
<keyword evidence="3" id="KW-0813">Transport</keyword>
<evidence type="ECO:0008006" key="11">
    <source>
        <dbReference type="Google" id="ProtNLM"/>
    </source>
</evidence>
<organism evidence="9 10">
    <name type="scientific">Dyadobacter helix</name>
    <dbReference type="NCBI Taxonomy" id="2822344"/>
    <lineage>
        <taxon>Bacteria</taxon>
        <taxon>Pseudomonadati</taxon>
        <taxon>Bacteroidota</taxon>
        <taxon>Cytophagia</taxon>
        <taxon>Cytophagales</taxon>
        <taxon>Spirosomataceae</taxon>
        <taxon>Dyadobacter</taxon>
    </lineage>
</organism>
<evidence type="ECO:0000256" key="1">
    <source>
        <dbReference type="ARBA" id="ARBA00004442"/>
    </source>
</evidence>
<dbReference type="EMBL" id="CAJRAF010000001">
    <property type="protein sequence ID" value="CAG4994206.1"/>
    <property type="molecule type" value="Genomic_DNA"/>
</dbReference>
<keyword evidence="7" id="KW-0998">Cell outer membrane</keyword>
<dbReference type="GO" id="GO:0009279">
    <property type="term" value="C:cell outer membrane"/>
    <property type="evidence" value="ECO:0007669"/>
    <property type="project" value="UniProtKB-SubCell"/>
</dbReference>
<reference evidence="9" key="1">
    <citation type="submission" date="2021-04" db="EMBL/GenBank/DDBJ databases">
        <authorList>
            <person name="Rodrigo-Torres L."/>
            <person name="Arahal R. D."/>
            <person name="Lucena T."/>
        </authorList>
    </citation>
    <scope>NUCLEOTIDE SEQUENCE</scope>
    <source>
        <strain evidence="9">CECT 9275</strain>
    </source>
</reference>
<name>A0A916J968_9BACT</name>
<dbReference type="InterPro" id="IPR051906">
    <property type="entry name" value="TolC-like"/>
</dbReference>
<dbReference type="GO" id="GO:0015288">
    <property type="term" value="F:porin activity"/>
    <property type="evidence" value="ECO:0007669"/>
    <property type="project" value="TreeGrafter"/>
</dbReference>
<keyword evidence="5" id="KW-0812">Transmembrane</keyword>
<dbReference type="Proteomes" id="UP000680038">
    <property type="component" value="Unassembled WGS sequence"/>
</dbReference>
<keyword evidence="10" id="KW-1185">Reference proteome</keyword>
<dbReference type="Gene3D" id="1.20.1600.10">
    <property type="entry name" value="Outer membrane efflux proteins (OEP)"/>
    <property type="match status" value="1"/>
</dbReference>
<evidence type="ECO:0000256" key="6">
    <source>
        <dbReference type="ARBA" id="ARBA00023136"/>
    </source>
</evidence>
<protein>
    <recommendedName>
        <fullName evidence="11">Outer membrane protein TolC</fullName>
    </recommendedName>
</protein>
<feature type="chain" id="PRO_5037938793" description="Outer membrane protein TolC" evidence="8">
    <location>
        <begin position="22"/>
        <end position="439"/>
    </location>
</feature>
<evidence type="ECO:0000256" key="7">
    <source>
        <dbReference type="ARBA" id="ARBA00023237"/>
    </source>
</evidence>
<comment type="similarity">
    <text evidence="2">Belongs to the outer membrane factor (OMF) (TC 1.B.17) family.</text>
</comment>
<dbReference type="SUPFAM" id="SSF56954">
    <property type="entry name" value="Outer membrane efflux proteins (OEP)"/>
    <property type="match status" value="1"/>
</dbReference>
<proteinExistence type="inferred from homology"/>
<comment type="caution">
    <text evidence="9">The sequence shown here is derived from an EMBL/GenBank/DDBJ whole genome shotgun (WGS) entry which is preliminary data.</text>
</comment>
<comment type="subcellular location">
    <subcellularLocation>
        <location evidence="1">Cell outer membrane</location>
    </subcellularLocation>
</comment>
<dbReference type="PANTHER" id="PTHR30026:SF20">
    <property type="entry name" value="OUTER MEMBRANE PROTEIN TOLC"/>
    <property type="match status" value="1"/>
</dbReference>
<sequence>MKFSFHWASLLMVLLSGTLHAQEYNLDQLVELALKNSFEIQSATLDEKKTSAKIDEVKARLLPSFNISGDYKGYFKIPGQVVPASTFGGPEGSYTTLALGLPYNLSTSAQVSQTLFNPSVRFALKAANLSRDLTALSTVKTKEDIAYNVAYAYYNLVMLKQQIAFLDTNLVSQDRLYKISNLLYQNQMAQGIDKDRILINKTATETQLASVRDSYNQIANLLKLYTGLPQSDTIRIVVTVSNDMLNPGKTVYEPLRRTEVKLLERQKDLNELDGRNIKAGFIPTVSAYGVANLAYYGKGGENSVLKAVPGYWAGLQLNWNVFDGFARKAKATQNRIDTEKLNVQIRQLEETFQMEEANAQSKFTVEQKNIRSKSDQVRLAERVYKQTQLQFKEGTVSLTDVIQAENTLNEAQTNYLTSLVQLLQAELDWKKATGALLEK</sequence>
<evidence type="ECO:0000256" key="3">
    <source>
        <dbReference type="ARBA" id="ARBA00022448"/>
    </source>
</evidence>